<dbReference type="AlphaFoldDB" id="A0A7E5A1M7"/>
<dbReference type="Proteomes" id="UP000492821">
    <property type="component" value="Unassembled WGS sequence"/>
</dbReference>
<keyword evidence="2" id="KW-1185">Reference proteome</keyword>
<protein>
    <submittedName>
        <fullName evidence="3">Transmembrane protein</fullName>
    </submittedName>
</protein>
<accession>A0A7E5A1M7</accession>
<organism evidence="2 3">
    <name type="scientific">Panagrellus redivivus</name>
    <name type="common">Microworm</name>
    <dbReference type="NCBI Taxonomy" id="6233"/>
    <lineage>
        <taxon>Eukaryota</taxon>
        <taxon>Metazoa</taxon>
        <taxon>Ecdysozoa</taxon>
        <taxon>Nematoda</taxon>
        <taxon>Chromadorea</taxon>
        <taxon>Rhabditida</taxon>
        <taxon>Tylenchina</taxon>
        <taxon>Panagrolaimomorpha</taxon>
        <taxon>Panagrolaimoidea</taxon>
        <taxon>Panagrolaimidae</taxon>
        <taxon>Panagrellus</taxon>
    </lineage>
</organism>
<keyword evidence="1" id="KW-0472">Membrane</keyword>
<dbReference type="WBParaSite" id="Pan_g831.t1">
    <property type="protein sequence ID" value="Pan_g831.t1"/>
    <property type="gene ID" value="Pan_g831"/>
</dbReference>
<sequence>MSNFESAIDIMHFESLIILNLRTVLHAFVTSRWEIPSKIVSVARVNKTETDSQWSTTTKNQIIGNDNDGSLGQFRMPVVVGGRGWLVFNVSFFHCLGVVVVVVGPQQRLGTRQAD</sequence>
<evidence type="ECO:0000313" key="2">
    <source>
        <dbReference type="Proteomes" id="UP000492821"/>
    </source>
</evidence>
<keyword evidence="1" id="KW-0812">Transmembrane</keyword>
<feature type="transmembrane region" description="Helical" evidence="1">
    <location>
        <begin position="84"/>
        <end position="103"/>
    </location>
</feature>
<evidence type="ECO:0000256" key="1">
    <source>
        <dbReference type="SAM" id="Phobius"/>
    </source>
</evidence>
<keyword evidence="1" id="KW-1133">Transmembrane helix</keyword>
<evidence type="ECO:0000313" key="3">
    <source>
        <dbReference type="WBParaSite" id="Pan_g831.t1"/>
    </source>
</evidence>
<reference evidence="2" key="1">
    <citation type="journal article" date="2013" name="Genetics">
        <title>The draft genome and transcriptome of Panagrellus redivivus are shaped by the harsh demands of a free-living lifestyle.</title>
        <authorList>
            <person name="Srinivasan J."/>
            <person name="Dillman A.R."/>
            <person name="Macchietto M.G."/>
            <person name="Heikkinen L."/>
            <person name="Lakso M."/>
            <person name="Fracchia K.M."/>
            <person name="Antoshechkin I."/>
            <person name="Mortazavi A."/>
            <person name="Wong G."/>
            <person name="Sternberg P.W."/>
        </authorList>
    </citation>
    <scope>NUCLEOTIDE SEQUENCE [LARGE SCALE GENOMIC DNA]</scope>
    <source>
        <strain evidence="2">MT8872</strain>
    </source>
</reference>
<proteinExistence type="predicted"/>
<name>A0A7E5A1M7_PANRE</name>
<reference evidence="3" key="2">
    <citation type="submission" date="2020-10" db="UniProtKB">
        <authorList>
            <consortium name="WormBaseParasite"/>
        </authorList>
    </citation>
    <scope>IDENTIFICATION</scope>
</reference>